<dbReference type="Proteomes" id="UP000038040">
    <property type="component" value="Unplaced"/>
</dbReference>
<evidence type="ECO:0000256" key="8">
    <source>
        <dbReference type="RuleBase" id="RU003829"/>
    </source>
</evidence>
<dbReference type="InterPro" id="IPR016159">
    <property type="entry name" value="Cullin_repeat-like_dom_sf"/>
</dbReference>
<keyword evidence="4" id="KW-0833">Ubl conjugation pathway</keyword>
<keyword evidence="3" id="KW-1017">Isopeptide bond</keyword>
<protein>
    <recommendedName>
        <fullName evidence="6">Cullin-5</fullName>
    </recommendedName>
</protein>
<reference evidence="14" key="1">
    <citation type="submission" date="2017-02" db="UniProtKB">
        <authorList>
            <consortium name="WormBaseParasite"/>
        </authorList>
    </citation>
    <scope>IDENTIFICATION</scope>
</reference>
<gene>
    <name evidence="11" type="ORF">DME_LOCUS1526</name>
</gene>
<dbReference type="PANTHER" id="PTHR11932">
    <property type="entry name" value="CULLIN"/>
    <property type="match status" value="1"/>
</dbReference>
<dbReference type="GO" id="GO:0031625">
    <property type="term" value="F:ubiquitin protein ligase binding"/>
    <property type="evidence" value="ECO:0007669"/>
    <property type="project" value="InterPro"/>
</dbReference>
<comment type="similarity">
    <text evidence="2 7 8">Belongs to the cullin family.</text>
</comment>
<feature type="chain" id="PRO_5033229895" description="Cullin-5" evidence="9">
    <location>
        <begin position="22"/>
        <end position="516"/>
    </location>
</feature>
<dbReference type="GO" id="GO:0006511">
    <property type="term" value="P:ubiquitin-dependent protein catabolic process"/>
    <property type="evidence" value="ECO:0007669"/>
    <property type="project" value="InterPro"/>
</dbReference>
<comment type="pathway">
    <text evidence="1">Protein modification; protein ubiquitination.</text>
</comment>
<dbReference type="Proteomes" id="UP000274756">
    <property type="component" value="Unassembled WGS sequence"/>
</dbReference>
<organism evidence="12 14">
    <name type="scientific">Dracunculus medinensis</name>
    <name type="common">Guinea worm</name>
    <dbReference type="NCBI Taxonomy" id="318479"/>
    <lineage>
        <taxon>Eukaryota</taxon>
        <taxon>Metazoa</taxon>
        <taxon>Ecdysozoa</taxon>
        <taxon>Nematoda</taxon>
        <taxon>Chromadorea</taxon>
        <taxon>Rhabditida</taxon>
        <taxon>Spirurina</taxon>
        <taxon>Dracunculoidea</taxon>
        <taxon>Dracunculidae</taxon>
        <taxon>Dracunculus</taxon>
    </lineage>
</organism>
<dbReference type="InterPro" id="IPR036317">
    <property type="entry name" value="Cullin_homology_sf"/>
</dbReference>
<evidence type="ECO:0000256" key="5">
    <source>
        <dbReference type="ARBA" id="ARBA00022843"/>
    </source>
</evidence>
<dbReference type="AlphaFoldDB" id="A0A0N4UHA1"/>
<name>A0A0N4UHA1_DRAME</name>
<evidence type="ECO:0000256" key="3">
    <source>
        <dbReference type="ARBA" id="ARBA00022499"/>
    </source>
</evidence>
<dbReference type="InterPro" id="IPR001373">
    <property type="entry name" value="Cullin_N"/>
</dbReference>
<dbReference type="FunFam" id="1.20.1310.10:FF:000014">
    <property type="entry name" value="Cullin 5"/>
    <property type="match status" value="1"/>
</dbReference>
<dbReference type="Gene3D" id="1.20.1310.10">
    <property type="entry name" value="Cullin Repeats"/>
    <property type="match status" value="4"/>
</dbReference>
<evidence type="ECO:0000256" key="1">
    <source>
        <dbReference type="ARBA" id="ARBA00004906"/>
    </source>
</evidence>
<evidence type="ECO:0000256" key="9">
    <source>
        <dbReference type="SAM" id="SignalP"/>
    </source>
</evidence>
<evidence type="ECO:0000259" key="10">
    <source>
        <dbReference type="PROSITE" id="PS50069"/>
    </source>
</evidence>
<dbReference type="PROSITE" id="PS50069">
    <property type="entry name" value="CULLIN_2"/>
    <property type="match status" value="1"/>
</dbReference>
<dbReference type="OrthoDB" id="27073at2759"/>
<evidence type="ECO:0000313" key="12">
    <source>
        <dbReference type="Proteomes" id="UP000038040"/>
    </source>
</evidence>
<evidence type="ECO:0000313" key="13">
    <source>
        <dbReference type="Proteomes" id="UP000274756"/>
    </source>
</evidence>
<evidence type="ECO:0000313" key="11">
    <source>
        <dbReference type="EMBL" id="VDN51553.1"/>
    </source>
</evidence>
<dbReference type="Pfam" id="PF00888">
    <property type="entry name" value="Cullin"/>
    <property type="match status" value="1"/>
</dbReference>
<dbReference type="EMBL" id="UYYG01000023">
    <property type="protein sequence ID" value="VDN51553.1"/>
    <property type="molecule type" value="Genomic_DNA"/>
</dbReference>
<dbReference type="InterPro" id="IPR016158">
    <property type="entry name" value="Cullin_homology"/>
</dbReference>
<sequence length="516" mass="60312">MEWMPAKRTILALLRCQVVFLGRIEEVSHNEWQELFVIIHRICTWVVEGSRLATVNLFSEINQHVSAVYRQLQCHEDDKKLLKAYSEEWSKYYLQTEILPKPFCYISSGYINLPIDTVINPACPVKRATDEVASVSVSFISYRMLHYWNKIVFERMRARLSSASMRLIESERNGTEYSPDLIIAIRHSYISLNSNDISVYQLEFEKAYIECAEKYYKSNAPEVLETNGVKNYMTYADSRLLEEEERGHRYLDPGAHSVDKLLERLVQVIVEQFEDQILGECNSLLKSNHMDMLKKMYRLINRTSSGIPKILGCLDQYIRIEAFEEMKANVDTITTDPEKYVEQLLLMFERFTDLISVAFYDDPRFLTTRDQAFQDVVSDTRIFKIELCSSKLKAIASGNDFKHPLFSGTRVQVESKCPELLANFCDLILRKTAVSKRLNSDEVDTKLNQVLLVLKYVANKDVFMRFYKAHLTRRLILEISVDQEKEEQVVTRYFLNFRVLAKISLFYIRKLQFANC</sequence>
<feature type="domain" description="Cullin family profile" evidence="10">
    <location>
        <begin position="416"/>
        <end position="493"/>
    </location>
</feature>
<reference evidence="11 13" key="2">
    <citation type="submission" date="2018-11" db="EMBL/GenBank/DDBJ databases">
        <authorList>
            <consortium name="Pathogen Informatics"/>
        </authorList>
    </citation>
    <scope>NUCLEOTIDE SEQUENCE [LARGE SCALE GENOMIC DNA]</scope>
</reference>
<accession>A0A0N4UHA1</accession>
<evidence type="ECO:0000256" key="2">
    <source>
        <dbReference type="ARBA" id="ARBA00006019"/>
    </source>
</evidence>
<proteinExistence type="inferred from homology"/>
<dbReference type="SUPFAM" id="SSF74788">
    <property type="entry name" value="Cullin repeat-like"/>
    <property type="match status" value="1"/>
</dbReference>
<evidence type="ECO:0000256" key="6">
    <source>
        <dbReference type="ARBA" id="ARBA00040451"/>
    </source>
</evidence>
<dbReference type="SUPFAM" id="SSF75632">
    <property type="entry name" value="Cullin homology domain"/>
    <property type="match status" value="1"/>
</dbReference>
<keyword evidence="9" id="KW-0732">Signal</keyword>
<dbReference type="STRING" id="318479.A0A0N4UHA1"/>
<keyword evidence="13" id="KW-1185">Reference proteome</keyword>
<dbReference type="WBParaSite" id="DME_0000691201-mRNA-1">
    <property type="protein sequence ID" value="DME_0000691201-mRNA-1"/>
    <property type="gene ID" value="DME_0000691201"/>
</dbReference>
<dbReference type="InterPro" id="IPR045093">
    <property type="entry name" value="Cullin"/>
</dbReference>
<feature type="signal peptide" evidence="9">
    <location>
        <begin position="1"/>
        <end position="21"/>
    </location>
</feature>
<keyword evidence="5" id="KW-0832">Ubl conjugation</keyword>
<evidence type="ECO:0000313" key="14">
    <source>
        <dbReference type="WBParaSite" id="DME_0000691201-mRNA-1"/>
    </source>
</evidence>
<evidence type="ECO:0000256" key="4">
    <source>
        <dbReference type="ARBA" id="ARBA00022786"/>
    </source>
</evidence>
<evidence type="ECO:0000256" key="7">
    <source>
        <dbReference type="PROSITE-ProRule" id="PRU00330"/>
    </source>
</evidence>